<proteinExistence type="predicted"/>
<comment type="caution">
    <text evidence="1">The sequence shown here is derived from an EMBL/GenBank/DDBJ whole genome shotgun (WGS) entry which is preliminary data.</text>
</comment>
<organism evidence="1 2">
    <name type="scientific">Natrinema soli</name>
    <dbReference type="NCBI Taxonomy" id="1930624"/>
    <lineage>
        <taxon>Archaea</taxon>
        <taxon>Methanobacteriati</taxon>
        <taxon>Methanobacteriota</taxon>
        <taxon>Stenosarchaea group</taxon>
        <taxon>Halobacteria</taxon>
        <taxon>Halobacteriales</taxon>
        <taxon>Natrialbaceae</taxon>
        <taxon>Natrinema</taxon>
    </lineage>
</organism>
<gene>
    <name evidence="1" type="ORF">ACFQE6_00855</name>
</gene>
<dbReference type="AlphaFoldDB" id="A0ABD5SEU2"/>
<sequence length="175" mass="19596">MSNDDHDLVKARQQAVLENPDGCSVTQLTAALATLDDDEQEAWLEDHPEIHERLKSPFGKVVEGLAEVLSEDPLQTQYLEFTIDERIYQNAVIHTRDGETHPLDHVYLWMAFPDGTYTANIKQNNVPPEVDLQECQVGICSDEGIPLLRAPVVSEPTEPAHDVLCVKLDPSDRDV</sequence>
<protein>
    <submittedName>
        <fullName evidence="1">Uncharacterized protein</fullName>
    </submittedName>
</protein>
<reference evidence="1 2" key="1">
    <citation type="journal article" date="2019" name="Int. J. Syst. Evol. Microbiol.">
        <title>The Global Catalogue of Microorganisms (GCM) 10K type strain sequencing project: providing services to taxonomists for standard genome sequencing and annotation.</title>
        <authorList>
            <consortium name="The Broad Institute Genomics Platform"/>
            <consortium name="The Broad Institute Genome Sequencing Center for Infectious Disease"/>
            <person name="Wu L."/>
            <person name="Ma J."/>
        </authorList>
    </citation>
    <scope>NUCLEOTIDE SEQUENCE [LARGE SCALE GENOMIC DNA]</scope>
    <source>
        <strain evidence="1 2">LMG 29247</strain>
    </source>
</reference>
<keyword evidence="2" id="KW-1185">Reference proteome</keyword>
<dbReference type="EMBL" id="JBHSWV010000008">
    <property type="protein sequence ID" value="MFC6763666.1"/>
    <property type="molecule type" value="Genomic_DNA"/>
</dbReference>
<dbReference type="RefSeq" id="WP_273736782.1">
    <property type="nucleotide sequence ID" value="NZ_JAQIVI010000008.1"/>
</dbReference>
<dbReference type="Proteomes" id="UP001596383">
    <property type="component" value="Unassembled WGS sequence"/>
</dbReference>
<evidence type="ECO:0000313" key="1">
    <source>
        <dbReference type="EMBL" id="MFC6763666.1"/>
    </source>
</evidence>
<accession>A0ABD5SEU2</accession>
<name>A0ABD5SEU2_9EURY</name>
<evidence type="ECO:0000313" key="2">
    <source>
        <dbReference type="Proteomes" id="UP001596383"/>
    </source>
</evidence>